<evidence type="ECO:0000313" key="3">
    <source>
        <dbReference type="Proteomes" id="UP000005384"/>
    </source>
</evidence>
<comment type="caution">
    <text evidence="2">The sequence shown here is derived from an EMBL/GenBank/DDBJ whole genome shotgun (WGS) entry which is preliminary data.</text>
</comment>
<dbReference type="GO" id="GO:0008817">
    <property type="term" value="F:corrinoid adenosyltransferase activity"/>
    <property type="evidence" value="ECO:0007669"/>
    <property type="project" value="InterPro"/>
</dbReference>
<dbReference type="SUPFAM" id="SSF52540">
    <property type="entry name" value="P-loop containing nucleoside triphosphate hydrolases"/>
    <property type="match status" value="1"/>
</dbReference>
<dbReference type="Proteomes" id="UP000005384">
    <property type="component" value="Unassembled WGS sequence"/>
</dbReference>
<proteinExistence type="predicted"/>
<name>G5IE69_9FIRM</name>
<dbReference type="Pfam" id="PF02572">
    <property type="entry name" value="CobA_CobO_BtuR"/>
    <property type="match status" value="1"/>
</dbReference>
<evidence type="ECO:0000313" key="2">
    <source>
        <dbReference type="EMBL" id="EHI60209.1"/>
    </source>
</evidence>
<gene>
    <name evidence="2" type="ORF">HMPREF9473_01796</name>
</gene>
<dbReference type="GO" id="GO:0009236">
    <property type="term" value="P:cobalamin biosynthetic process"/>
    <property type="evidence" value="ECO:0007669"/>
    <property type="project" value="InterPro"/>
</dbReference>
<keyword evidence="3" id="KW-1185">Reference proteome</keyword>
<dbReference type="Gene3D" id="3.40.50.300">
    <property type="entry name" value="P-loop containing nucleotide triphosphate hydrolases"/>
    <property type="match status" value="1"/>
</dbReference>
<organism evidence="2 3">
    <name type="scientific">Hungatella hathewayi WAL-18680</name>
    <dbReference type="NCBI Taxonomy" id="742737"/>
    <lineage>
        <taxon>Bacteria</taxon>
        <taxon>Bacillati</taxon>
        <taxon>Bacillota</taxon>
        <taxon>Clostridia</taxon>
        <taxon>Lachnospirales</taxon>
        <taxon>Lachnospiraceae</taxon>
        <taxon>Hungatella</taxon>
    </lineage>
</organism>
<dbReference type="PANTHER" id="PTHR46638:SF1">
    <property type="entry name" value="CORRINOID ADENOSYLTRANSFERASE"/>
    <property type="match status" value="1"/>
</dbReference>
<accession>G5IE69</accession>
<dbReference type="PANTHER" id="PTHR46638">
    <property type="entry name" value="CORRINOID ADENOSYLTRANSFERASE"/>
    <property type="match status" value="1"/>
</dbReference>
<reference evidence="2 3" key="1">
    <citation type="submission" date="2011-08" db="EMBL/GenBank/DDBJ databases">
        <title>The Genome Sequence of Clostridium hathewayi WAL-18680.</title>
        <authorList>
            <consortium name="The Broad Institute Genome Sequencing Platform"/>
            <person name="Earl A."/>
            <person name="Ward D."/>
            <person name="Feldgarden M."/>
            <person name="Gevers D."/>
            <person name="Finegold S.M."/>
            <person name="Summanen P.H."/>
            <person name="Molitoris D.R."/>
            <person name="Song M."/>
            <person name="Daigneault M."/>
            <person name="Allen-Vercoe E."/>
            <person name="Young S.K."/>
            <person name="Zeng Q."/>
            <person name="Gargeya S."/>
            <person name="Fitzgerald M."/>
            <person name="Haas B."/>
            <person name="Abouelleil A."/>
            <person name="Alvarado L."/>
            <person name="Arachchi H.M."/>
            <person name="Berlin A."/>
            <person name="Brown A."/>
            <person name="Chapman S.B."/>
            <person name="Chen Z."/>
            <person name="Dunbar C."/>
            <person name="Freedman E."/>
            <person name="Gearin G."/>
            <person name="Gellesch M."/>
            <person name="Goldberg J."/>
            <person name="Griggs A."/>
            <person name="Gujja S."/>
            <person name="Heiman D."/>
            <person name="Howarth C."/>
            <person name="Larson L."/>
            <person name="Lui A."/>
            <person name="MacDonald P.J.P."/>
            <person name="Montmayeur A."/>
            <person name="Murphy C."/>
            <person name="Neiman D."/>
            <person name="Pearson M."/>
            <person name="Priest M."/>
            <person name="Roberts A."/>
            <person name="Saif S."/>
            <person name="Shea T."/>
            <person name="Shenoy N."/>
            <person name="Sisk P."/>
            <person name="Stolte C."/>
            <person name="Sykes S."/>
            <person name="Wortman J."/>
            <person name="Nusbaum C."/>
            <person name="Birren B."/>
        </authorList>
    </citation>
    <scope>NUCLEOTIDE SEQUENCE [LARGE SCALE GENOMIC DNA]</scope>
    <source>
        <strain evidence="2 3">WAL-18680</strain>
    </source>
</reference>
<dbReference type="InterPro" id="IPR003724">
    <property type="entry name" value="CblAdoTrfase_CobA"/>
</dbReference>
<dbReference type="EMBL" id="ADLN01000032">
    <property type="protein sequence ID" value="EHI60209.1"/>
    <property type="molecule type" value="Genomic_DNA"/>
</dbReference>
<evidence type="ECO:0008006" key="4">
    <source>
        <dbReference type="Google" id="ProtNLM"/>
    </source>
</evidence>
<feature type="region of interest" description="Disordered" evidence="1">
    <location>
        <begin position="86"/>
        <end position="105"/>
    </location>
</feature>
<dbReference type="InterPro" id="IPR027417">
    <property type="entry name" value="P-loop_NTPase"/>
</dbReference>
<dbReference type="HOGENOM" id="CLU_182333_0_0_9"/>
<protein>
    <recommendedName>
        <fullName evidence="4">Cob(I)yrinic acid a,c-diamide adenosyltransferase</fullName>
    </recommendedName>
</protein>
<dbReference type="AlphaFoldDB" id="G5IE69"/>
<evidence type="ECO:0000256" key="1">
    <source>
        <dbReference type="SAM" id="MobiDB-lite"/>
    </source>
</evidence>
<dbReference type="PATRIC" id="fig|742737.3.peg.1821"/>
<dbReference type="GO" id="GO:0005524">
    <property type="term" value="F:ATP binding"/>
    <property type="evidence" value="ECO:0007669"/>
    <property type="project" value="InterPro"/>
</dbReference>
<sequence>MKGYVHIYCGDGKGKTTAAIGLAVRAAGRGKKVVIARFLKTEDSGEVEVLRSIPGITVLPCEKTFGFYFQMTEEQKREAALLLRKPPGAGLVHGGGNPRGHDDTG</sequence>